<dbReference type="AlphaFoldDB" id="A0A2Z6QQT7"/>
<comment type="caution">
    <text evidence="1">The sequence shown here is derived from an EMBL/GenBank/DDBJ whole genome shotgun (WGS) entry which is preliminary data.</text>
</comment>
<organism evidence="1 2">
    <name type="scientific">Rhizophagus clarus</name>
    <dbReference type="NCBI Taxonomy" id="94130"/>
    <lineage>
        <taxon>Eukaryota</taxon>
        <taxon>Fungi</taxon>
        <taxon>Fungi incertae sedis</taxon>
        <taxon>Mucoromycota</taxon>
        <taxon>Glomeromycotina</taxon>
        <taxon>Glomeromycetes</taxon>
        <taxon>Glomerales</taxon>
        <taxon>Glomeraceae</taxon>
        <taxon>Rhizophagus</taxon>
    </lineage>
</organism>
<evidence type="ECO:0000313" key="2">
    <source>
        <dbReference type="Proteomes" id="UP000247702"/>
    </source>
</evidence>
<reference evidence="1 2" key="1">
    <citation type="submission" date="2017-11" db="EMBL/GenBank/DDBJ databases">
        <title>The genome of Rhizophagus clarus HR1 reveals common genetic basis of auxotrophy among arbuscular mycorrhizal fungi.</title>
        <authorList>
            <person name="Kobayashi Y."/>
        </authorList>
    </citation>
    <scope>NUCLEOTIDE SEQUENCE [LARGE SCALE GENOMIC DNA]</scope>
    <source>
        <strain evidence="1 2">HR1</strain>
    </source>
</reference>
<evidence type="ECO:0000313" key="1">
    <source>
        <dbReference type="EMBL" id="GBB92440.1"/>
    </source>
</evidence>
<gene>
    <name evidence="1" type="ORF">RclHR1_20020001</name>
</gene>
<name>A0A2Z6QQT7_9GLOM</name>
<accession>A0A2Z6QQT7</accession>
<keyword evidence="2" id="KW-1185">Reference proteome</keyword>
<sequence length="161" mass="19228">MRSGFLFEIRKKQTASRTPSQFWIPFRRSKIPFQSGPEYFENPDEAQILFKGWTLFEGLEFHPEAIEHFEDQRLIDEFSDKIRRFATSRCLLDVLDFLKAPWNEISKSFDFQTPPGLNFEGLQLLDIPWLNFEGPRLPDYLIYGILKVKNLKIYYYFVNET</sequence>
<dbReference type="EMBL" id="BEXD01001117">
    <property type="protein sequence ID" value="GBB92440.1"/>
    <property type="molecule type" value="Genomic_DNA"/>
</dbReference>
<protein>
    <submittedName>
        <fullName evidence="1">Uncharacterized protein</fullName>
    </submittedName>
</protein>
<proteinExistence type="predicted"/>
<dbReference type="Proteomes" id="UP000247702">
    <property type="component" value="Unassembled WGS sequence"/>
</dbReference>